<sequence length="215" mass="23465">MIVLIGGEKGGTGKTTLATNLAQMRAARGHDVLLVDTDKQESASSWASLRAEEGIDPTITAVQKLGKNITRDLLDLAKRYDDLVIDAGGRDSFELRAALVATEQIFIPVQASQFDVWTLGNMAELVEQAQVLNPRLRAFVVLNRASPNPSVSEAKEAESLLDDFPALTFCGVTLRDRIAFRKASSAGQGVEELHPKDPKAIDEITQLYEIVFNEK</sequence>
<organism evidence="2 3">
    <name type="scientific">Thiothrix lacustris</name>
    <dbReference type="NCBI Taxonomy" id="525917"/>
    <lineage>
        <taxon>Bacteria</taxon>
        <taxon>Pseudomonadati</taxon>
        <taxon>Pseudomonadota</taxon>
        <taxon>Gammaproteobacteria</taxon>
        <taxon>Thiotrichales</taxon>
        <taxon>Thiotrichaceae</taxon>
        <taxon>Thiothrix</taxon>
    </lineage>
</organism>
<dbReference type="Proteomes" id="UP000192491">
    <property type="component" value="Unassembled WGS sequence"/>
</dbReference>
<comment type="caution">
    <text evidence="2">The sequence shown here is derived from an EMBL/GenBank/DDBJ whole genome shotgun (WGS) entry which is preliminary data.</text>
</comment>
<dbReference type="Gene3D" id="3.40.50.300">
    <property type="entry name" value="P-loop containing nucleotide triphosphate hydrolases"/>
    <property type="match status" value="1"/>
</dbReference>
<dbReference type="PANTHER" id="PTHR13696:SF96">
    <property type="entry name" value="COBQ_COBB_MIND_PARA NUCLEOTIDE BINDING DOMAIN-CONTAINING PROTEIN"/>
    <property type="match status" value="1"/>
</dbReference>
<evidence type="ECO:0000313" key="2">
    <source>
        <dbReference type="EMBL" id="OQX03774.1"/>
    </source>
</evidence>
<evidence type="ECO:0000313" key="3">
    <source>
        <dbReference type="Proteomes" id="UP000192491"/>
    </source>
</evidence>
<accession>A0A1Y1QEP2</accession>
<evidence type="ECO:0000259" key="1">
    <source>
        <dbReference type="Pfam" id="PF01656"/>
    </source>
</evidence>
<dbReference type="CDD" id="cd02042">
    <property type="entry name" value="ParAB_family"/>
    <property type="match status" value="1"/>
</dbReference>
<dbReference type="Pfam" id="PF01656">
    <property type="entry name" value="CbiA"/>
    <property type="match status" value="1"/>
</dbReference>
<dbReference type="SUPFAM" id="SSF52540">
    <property type="entry name" value="P-loop containing nucleoside triphosphate hydrolases"/>
    <property type="match status" value="1"/>
</dbReference>
<reference evidence="2 3" key="1">
    <citation type="submission" date="2017-01" db="EMBL/GenBank/DDBJ databases">
        <title>Novel large sulfur bacteria in the metagenomes of groundwater-fed chemosynthetic microbial mats in the Lake Huron basin.</title>
        <authorList>
            <person name="Sharrar A.M."/>
            <person name="Flood B.E."/>
            <person name="Bailey J.V."/>
            <person name="Jones D.S."/>
            <person name="Biddanda B."/>
            <person name="Ruberg S.A."/>
            <person name="Marcus D.N."/>
            <person name="Dick G.J."/>
        </authorList>
    </citation>
    <scope>NUCLEOTIDE SEQUENCE [LARGE SCALE GENOMIC DNA]</scope>
    <source>
        <strain evidence="2">A8</strain>
    </source>
</reference>
<feature type="domain" description="CobQ/CobB/MinD/ParA nucleotide binding" evidence="1">
    <location>
        <begin position="4"/>
        <end position="188"/>
    </location>
</feature>
<gene>
    <name evidence="2" type="ORF">BWK73_38430</name>
</gene>
<dbReference type="InterPro" id="IPR002586">
    <property type="entry name" value="CobQ/CobB/MinD/ParA_Nub-bd_dom"/>
</dbReference>
<protein>
    <submittedName>
        <fullName evidence="2">Chromosome partitioning protein</fullName>
    </submittedName>
</protein>
<dbReference type="PIRSF" id="PIRSF009320">
    <property type="entry name" value="Nuc_binding_HP_1000"/>
    <property type="match status" value="1"/>
</dbReference>
<dbReference type="PANTHER" id="PTHR13696">
    <property type="entry name" value="P-LOOP CONTAINING NUCLEOSIDE TRIPHOSPHATE HYDROLASE"/>
    <property type="match status" value="1"/>
</dbReference>
<name>A0A1Y1QEP2_9GAMM</name>
<dbReference type="InterPro" id="IPR050678">
    <property type="entry name" value="DNA_Partitioning_ATPase"/>
</dbReference>
<dbReference type="InterPro" id="IPR027417">
    <property type="entry name" value="P-loop_NTPase"/>
</dbReference>
<dbReference type="EMBL" id="MTEJ01000381">
    <property type="protein sequence ID" value="OQX03774.1"/>
    <property type="molecule type" value="Genomic_DNA"/>
</dbReference>
<dbReference type="AlphaFoldDB" id="A0A1Y1QEP2"/>
<proteinExistence type="predicted"/>